<accession>A0ABW2LCB7</accession>
<name>A0ABW2LCB7_9BACT</name>
<evidence type="ECO:0000313" key="2">
    <source>
        <dbReference type="EMBL" id="MFC7339308.1"/>
    </source>
</evidence>
<dbReference type="InterPro" id="IPR022385">
    <property type="entry name" value="Rhs_assc_core"/>
</dbReference>
<dbReference type="NCBIfam" id="TIGR03696">
    <property type="entry name" value="Rhs_assc_core"/>
    <property type="match status" value="1"/>
</dbReference>
<evidence type="ECO:0000313" key="3">
    <source>
        <dbReference type="Proteomes" id="UP001596472"/>
    </source>
</evidence>
<evidence type="ECO:0000256" key="1">
    <source>
        <dbReference type="SAM" id="SignalP"/>
    </source>
</evidence>
<dbReference type="RefSeq" id="WP_379715878.1">
    <property type="nucleotide sequence ID" value="NZ_JBHTBS010000015.1"/>
</dbReference>
<sequence length="258" mass="28418">MRNLKFIFLALVHLVFLANSTQAHYDPNVGRWPSRDPIEEEGGVNLYGFVGNDGVNRWDYLGLAGRRGPTPKLDTQDIVSKKDGAGTCGGAQWVIKWVLSGAEQGQKGVIAQQVKWDGWYQICGKKAKQIRDGFKEDVADKMLEKQNPFALPNLTEYWETNGNTVNRNKDTWIQSRYGGLCTKGKITITATAAYFPGQGVPGNAKPGDQGGHPYSGTLPSIVGHAWPGGGNVLIAHKKRKMTISWDCCDNKMNPTKVR</sequence>
<feature type="signal peptide" evidence="1">
    <location>
        <begin position="1"/>
        <end position="25"/>
    </location>
</feature>
<dbReference type="EMBL" id="JBHTBS010000015">
    <property type="protein sequence ID" value="MFC7339308.1"/>
    <property type="molecule type" value="Genomic_DNA"/>
</dbReference>
<keyword evidence="1" id="KW-0732">Signal</keyword>
<keyword evidence="3" id="KW-1185">Reference proteome</keyword>
<comment type="caution">
    <text evidence="2">The sequence shown here is derived from an EMBL/GenBank/DDBJ whole genome shotgun (WGS) entry which is preliminary data.</text>
</comment>
<dbReference type="Proteomes" id="UP001596472">
    <property type="component" value="Unassembled WGS sequence"/>
</dbReference>
<dbReference type="Gene3D" id="2.180.10.10">
    <property type="entry name" value="RHS repeat-associated core"/>
    <property type="match status" value="1"/>
</dbReference>
<reference evidence="3" key="1">
    <citation type="journal article" date="2019" name="Int. J. Syst. Evol. Microbiol.">
        <title>The Global Catalogue of Microorganisms (GCM) 10K type strain sequencing project: providing services to taxonomists for standard genome sequencing and annotation.</title>
        <authorList>
            <consortium name="The Broad Institute Genomics Platform"/>
            <consortium name="The Broad Institute Genome Sequencing Center for Infectious Disease"/>
            <person name="Wu L."/>
            <person name="Ma J."/>
        </authorList>
    </citation>
    <scope>NUCLEOTIDE SEQUENCE [LARGE SCALE GENOMIC DNA]</scope>
    <source>
        <strain evidence="3">CGMCC 4.1467</strain>
    </source>
</reference>
<proteinExistence type="predicted"/>
<feature type="chain" id="PRO_5046596807" evidence="1">
    <location>
        <begin position="26"/>
        <end position="258"/>
    </location>
</feature>
<organism evidence="2 3">
    <name type="scientific">Haloferula chungangensis</name>
    <dbReference type="NCBI Taxonomy" id="1048331"/>
    <lineage>
        <taxon>Bacteria</taxon>
        <taxon>Pseudomonadati</taxon>
        <taxon>Verrucomicrobiota</taxon>
        <taxon>Verrucomicrobiia</taxon>
        <taxon>Verrucomicrobiales</taxon>
        <taxon>Verrucomicrobiaceae</taxon>
        <taxon>Haloferula</taxon>
    </lineage>
</organism>
<gene>
    <name evidence="2" type="ORF">ACFQY0_19100</name>
</gene>
<protein>
    <submittedName>
        <fullName evidence="2">RHS repeat-associated core domain-containing protein</fullName>
    </submittedName>
</protein>